<dbReference type="PANTHER" id="PTHR11236:SF50">
    <property type="entry name" value="AMINODEOXYCHORISMATE SYNTHASE COMPONENT 1"/>
    <property type="match status" value="1"/>
</dbReference>
<gene>
    <name evidence="2" type="ordered locus">Nitsa_0282</name>
</gene>
<dbReference type="OrthoDB" id="9803598at2"/>
<name>E6WZH3_NITSE</name>
<keyword evidence="3" id="KW-1185">Reference proteome</keyword>
<reference evidence="2 3" key="1">
    <citation type="journal article" date="2011" name="Stand. Genomic Sci.">
        <title>Complete genome sequence of Nitratifractor salsuginis type strain (E9I37-1).</title>
        <authorList>
            <person name="Anderson I."/>
            <person name="Sikorski J."/>
            <person name="Zeytun A."/>
            <person name="Nolan M."/>
            <person name="Lapidus A."/>
            <person name="Lucas S."/>
            <person name="Hammon N."/>
            <person name="Deshpande S."/>
            <person name="Cheng J.F."/>
            <person name="Tapia R."/>
            <person name="Han C."/>
            <person name="Goodwin L."/>
            <person name="Pitluck S."/>
            <person name="Liolios K."/>
            <person name="Pagani I."/>
            <person name="Ivanova N."/>
            <person name="Huntemann M."/>
            <person name="Mavromatis K."/>
            <person name="Ovchinikova G."/>
            <person name="Pati A."/>
            <person name="Chen A."/>
            <person name="Palaniappan K."/>
            <person name="Land M."/>
            <person name="Hauser L."/>
            <person name="Brambilla E.M."/>
            <person name="Ngatchou-Djao O.D."/>
            <person name="Rohde M."/>
            <person name="Tindall B.J."/>
            <person name="Goker M."/>
            <person name="Detter J.C."/>
            <person name="Woyke T."/>
            <person name="Bristow J."/>
            <person name="Eisen J.A."/>
            <person name="Markowitz V."/>
            <person name="Hugenholtz P."/>
            <person name="Klenk H.P."/>
            <person name="Kyrpides N.C."/>
        </authorList>
    </citation>
    <scope>NUCLEOTIDE SEQUENCE [LARGE SCALE GENOMIC DNA]</scope>
    <source>
        <strain evidence="3">DSM 16511 / JCM 12458 / E9I37-1</strain>
    </source>
</reference>
<dbReference type="EMBL" id="CP002452">
    <property type="protein sequence ID" value="ADV45553.1"/>
    <property type="molecule type" value="Genomic_DNA"/>
</dbReference>
<feature type="domain" description="Chorismate-utilising enzyme C-terminal" evidence="1">
    <location>
        <begin position="78"/>
        <end position="321"/>
    </location>
</feature>
<evidence type="ECO:0000313" key="3">
    <source>
        <dbReference type="Proteomes" id="UP000008633"/>
    </source>
</evidence>
<sequence>MDFLNQVEGFARLDALGASGADFFFLISYDRERILAAPLNELPDGLRYRLGSWSGEPPDTDTPFSGEKDLYIEPIPYRSYAQALERIKEEIRRGNTYLLNLTFPSLIETTLSLEEIYRAADAPYKLLLPEQFVCFSPEKFITIQKNRIYTYPMKGTIDATLSNAAEKILADPKEMAEHVMITDLMRNDLNRISEKVRVEKFRYLDKIHAGEKELYQVSSEIVGELGGNWRSRIGSILREITPAGSISGTPKKKTLQIIKEVEGYDRGFYTGIFGVCKGEELRSAVLIRFVEKSGKGLVYKSGGGITIDSDPLSEYRELLEKIYFPF</sequence>
<dbReference type="Gene3D" id="3.60.120.10">
    <property type="entry name" value="Anthranilate synthase"/>
    <property type="match status" value="1"/>
</dbReference>
<dbReference type="SUPFAM" id="SSF56322">
    <property type="entry name" value="ADC synthase"/>
    <property type="match status" value="1"/>
</dbReference>
<dbReference type="STRING" id="749222.Nitsa_0282"/>
<dbReference type="NCBIfam" id="NF005486">
    <property type="entry name" value="PRK07093.1"/>
    <property type="match status" value="1"/>
</dbReference>
<evidence type="ECO:0000259" key="1">
    <source>
        <dbReference type="Pfam" id="PF00425"/>
    </source>
</evidence>
<accession>E6WZH3</accession>
<dbReference type="InterPro" id="IPR019999">
    <property type="entry name" value="Anth_synth_I-like"/>
</dbReference>
<dbReference type="Proteomes" id="UP000008633">
    <property type="component" value="Chromosome"/>
</dbReference>
<dbReference type="PANTHER" id="PTHR11236">
    <property type="entry name" value="AMINOBENZOATE/ANTHRANILATE SYNTHASE"/>
    <property type="match status" value="1"/>
</dbReference>
<protein>
    <submittedName>
        <fullName evidence="2">Chorismate binding protein</fullName>
    </submittedName>
</protein>
<dbReference type="InterPro" id="IPR015890">
    <property type="entry name" value="Chorismate_C"/>
</dbReference>
<dbReference type="eggNOG" id="COG0147">
    <property type="taxonomic scope" value="Bacteria"/>
</dbReference>
<dbReference type="KEGG" id="nsa:Nitsa_0282"/>
<evidence type="ECO:0000313" key="2">
    <source>
        <dbReference type="EMBL" id="ADV45553.1"/>
    </source>
</evidence>
<dbReference type="HOGENOM" id="CLU_006493_1_0_7"/>
<dbReference type="GO" id="GO:0046820">
    <property type="term" value="F:4-amino-4-deoxychorismate synthase activity"/>
    <property type="evidence" value="ECO:0007669"/>
    <property type="project" value="TreeGrafter"/>
</dbReference>
<reference evidence="3" key="2">
    <citation type="submission" date="2011-01" db="EMBL/GenBank/DDBJ databases">
        <title>The complete genome of Nitratifractor salsuginis DSM 16511.</title>
        <authorList>
            <consortium name="US DOE Joint Genome Institute (JGI-PGF)"/>
            <person name="Lucas S."/>
            <person name="Copeland A."/>
            <person name="Lapidus A."/>
            <person name="Bruce D."/>
            <person name="Goodwin L."/>
            <person name="Pitluck S."/>
            <person name="Kyrpides N."/>
            <person name="Mavromatis K."/>
            <person name="Ivanova N."/>
            <person name="Mikhailova N."/>
            <person name="Zeytun A."/>
            <person name="Detter J.C."/>
            <person name="Tapia R."/>
            <person name="Han C."/>
            <person name="Land M."/>
            <person name="Hauser L."/>
            <person name="Markowitz V."/>
            <person name="Cheng J.-F."/>
            <person name="Hugenholtz P."/>
            <person name="Woyke T."/>
            <person name="Wu D."/>
            <person name="Tindall B."/>
            <person name="Schuetze A."/>
            <person name="Brambilla E."/>
            <person name="Klenk H.-P."/>
            <person name="Eisen J.A."/>
        </authorList>
    </citation>
    <scope>NUCLEOTIDE SEQUENCE [LARGE SCALE GENOMIC DNA]</scope>
    <source>
        <strain evidence="3">DSM 16511 / JCM 12458 / E9I37-1</strain>
    </source>
</reference>
<dbReference type="GO" id="GO:0000162">
    <property type="term" value="P:L-tryptophan biosynthetic process"/>
    <property type="evidence" value="ECO:0007669"/>
    <property type="project" value="TreeGrafter"/>
</dbReference>
<dbReference type="Pfam" id="PF00425">
    <property type="entry name" value="Chorismate_bind"/>
    <property type="match status" value="1"/>
</dbReference>
<dbReference type="AlphaFoldDB" id="E6WZH3"/>
<proteinExistence type="predicted"/>
<organism evidence="2 3">
    <name type="scientific">Nitratifractor salsuginis (strain DSM 16511 / JCM 12458 / E9I37-1)</name>
    <dbReference type="NCBI Taxonomy" id="749222"/>
    <lineage>
        <taxon>Bacteria</taxon>
        <taxon>Pseudomonadati</taxon>
        <taxon>Campylobacterota</taxon>
        <taxon>Epsilonproteobacteria</taxon>
        <taxon>Campylobacterales</taxon>
        <taxon>Sulfurovaceae</taxon>
        <taxon>Nitratifractor</taxon>
    </lineage>
</organism>
<dbReference type="InterPro" id="IPR005801">
    <property type="entry name" value="ADC_synthase"/>
</dbReference>
<dbReference type="PRINTS" id="PR00095">
    <property type="entry name" value="ANTSNTHASEI"/>
</dbReference>